<dbReference type="EMBL" id="WIXP02000004">
    <property type="protein sequence ID" value="KAF6212591.1"/>
    <property type="molecule type" value="Genomic_DNA"/>
</dbReference>
<dbReference type="AlphaFoldDB" id="A0A8S9XW99"/>
<name>A0A8S9XW99_APOLU</name>
<accession>A0A8S9XW99</accession>
<organism evidence="2 3">
    <name type="scientific">Apolygus lucorum</name>
    <name type="common">Small green plant bug</name>
    <name type="synonym">Lygocoris lucorum</name>
    <dbReference type="NCBI Taxonomy" id="248454"/>
    <lineage>
        <taxon>Eukaryota</taxon>
        <taxon>Metazoa</taxon>
        <taxon>Ecdysozoa</taxon>
        <taxon>Arthropoda</taxon>
        <taxon>Hexapoda</taxon>
        <taxon>Insecta</taxon>
        <taxon>Pterygota</taxon>
        <taxon>Neoptera</taxon>
        <taxon>Paraneoptera</taxon>
        <taxon>Hemiptera</taxon>
        <taxon>Heteroptera</taxon>
        <taxon>Panheteroptera</taxon>
        <taxon>Cimicomorpha</taxon>
        <taxon>Miridae</taxon>
        <taxon>Mirini</taxon>
        <taxon>Apolygus</taxon>
    </lineage>
</organism>
<gene>
    <name evidence="2" type="ORF">GE061_013117</name>
</gene>
<reference evidence="2" key="1">
    <citation type="journal article" date="2021" name="Mol. Ecol. Resour.">
        <title>Apolygus lucorum genome provides insights into omnivorousness and mesophyll feeding.</title>
        <authorList>
            <person name="Liu Y."/>
            <person name="Liu H."/>
            <person name="Wang H."/>
            <person name="Huang T."/>
            <person name="Liu B."/>
            <person name="Yang B."/>
            <person name="Yin L."/>
            <person name="Li B."/>
            <person name="Zhang Y."/>
            <person name="Zhang S."/>
            <person name="Jiang F."/>
            <person name="Zhang X."/>
            <person name="Ren Y."/>
            <person name="Wang B."/>
            <person name="Wang S."/>
            <person name="Lu Y."/>
            <person name="Wu K."/>
            <person name="Fan W."/>
            <person name="Wang G."/>
        </authorList>
    </citation>
    <scope>NUCLEOTIDE SEQUENCE</scope>
    <source>
        <strain evidence="2">12Hb</strain>
    </source>
</reference>
<proteinExistence type="predicted"/>
<keyword evidence="3" id="KW-1185">Reference proteome</keyword>
<feature type="region of interest" description="Disordered" evidence="1">
    <location>
        <begin position="1"/>
        <end position="22"/>
    </location>
</feature>
<dbReference type="Proteomes" id="UP000466442">
    <property type="component" value="Unassembled WGS sequence"/>
</dbReference>
<evidence type="ECO:0000256" key="1">
    <source>
        <dbReference type="SAM" id="MobiDB-lite"/>
    </source>
</evidence>
<comment type="caution">
    <text evidence="2">The sequence shown here is derived from an EMBL/GenBank/DDBJ whole genome shotgun (WGS) entry which is preliminary data.</text>
</comment>
<protein>
    <submittedName>
        <fullName evidence="2">Uncharacterized protein</fullName>
    </submittedName>
</protein>
<evidence type="ECO:0000313" key="2">
    <source>
        <dbReference type="EMBL" id="KAF6212591.1"/>
    </source>
</evidence>
<sequence>MRDRQEGSEAGGQNWAREGSPLFPIGRKPVSRLERTFNEYTPTAILHYKWTKEMHHLHNNGFKICTANVNMYIKVDAKYLRPSSSRPVLFCEPKGVRFDEDPSKFSYSLPV</sequence>
<evidence type="ECO:0000313" key="3">
    <source>
        <dbReference type="Proteomes" id="UP000466442"/>
    </source>
</evidence>